<accession>A0ABR9D5X7</accession>
<dbReference type="EMBL" id="JACXSS010000001">
    <property type="protein sequence ID" value="MBD9358488.1"/>
    <property type="molecule type" value="Genomic_DNA"/>
</dbReference>
<protein>
    <submittedName>
        <fullName evidence="1">Uncharacterized protein</fullName>
    </submittedName>
</protein>
<sequence length="210" mass="23649">MAQFPDIAQPILLNFGIAGHGQQALGSCFLADKVTDADTQRHFYPQFSFHTPCRTLPLTTLSRADADYTDDNLRDMEASAFYEIAVKFSSSELIHCLKVVSDNAESTIENINEGAVAAWVQARLASIDNVISALVKLRGAMPVIESELYRQLLGQFHFTATNAVKLRALLNRWQVLNRDGTFHLSETNTGNARELLVWLERQLEEKRFYL</sequence>
<evidence type="ECO:0000313" key="1">
    <source>
        <dbReference type="EMBL" id="MBD9358488.1"/>
    </source>
</evidence>
<organism evidence="1 2">
    <name type="scientific">Methylomonas albis</name>
    <dbReference type="NCBI Taxonomy" id="1854563"/>
    <lineage>
        <taxon>Bacteria</taxon>
        <taxon>Pseudomonadati</taxon>
        <taxon>Pseudomonadota</taxon>
        <taxon>Gammaproteobacteria</taxon>
        <taxon>Methylococcales</taxon>
        <taxon>Methylococcaceae</taxon>
        <taxon>Methylomonas</taxon>
    </lineage>
</organism>
<name>A0ABR9D5X7_9GAMM</name>
<proteinExistence type="predicted"/>
<comment type="caution">
    <text evidence="1">The sequence shown here is derived from an EMBL/GenBank/DDBJ whole genome shotgun (WGS) entry which is preliminary data.</text>
</comment>
<dbReference type="Proteomes" id="UP000652176">
    <property type="component" value="Unassembled WGS sequence"/>
</dbReference>
<evidence type="ECO:0000313" key="2">
    <source>
        <dbReference type="Proteomes" id="UP000652176"/>
    </source>
</evidence>
<gene>
    <name evidence="1" type="ORF">IE877_21860</name>
</gene>
<dbReference type="Gene3D" id="3.40.50.1580">
    <property type="entry name" value="Nucleoside phosphorylase domain"/>
    <property type="match status" value="1"/>
</dbReference>
<reference evidence="1 2" key="1">
    <citation type="submission" date="2020-09" db="EMBL/GenBank/DDBJ databases">
        <title>Methylomonas albis sp. nov. and Methylomonas fluvii sp. nov.: Two cold-adapted methanotrophs from the River Elbe and an amended description of Methylovulum psychrotolerans strain Eb1.</title>
        <authorList>
            <person name="Bussmann I.K."/>
            <person name="Klings K.-W."/>
            <person name="Warnstedt J."/>
            <person name="Hoppert M."/>
            <person name="Saborowski A."/>
            <person name="Horn F."/>
            <person name="Liebner S."/>
        </authorList>
    </citation>
    <scope>NUCLEOTIDE SEQUENCE [LARGE SCALE GENOMIC DNA]</scope>
    <source>
        <strain evidence="1 2">EbA</strain>
    </source>
</reference>
<dbReference type="RefSeq" id="WP_192376721.1">
    <property type="nucleotide sequence ID" value="NZ_CAJHIV010000001.1"/>
</dbReference>
<dbReference type="InterPro" id="IPR035994">
    <property type="entry name" value="Nucleoside_phosphorylase_sf"/>
</dbReference>
<keyword evidence="2" id="KW-1185">Reference proteome</keyword>